<comment type="caution">
    <text evidence="1">The sequence shown here is derived from an EMBL/GenBank/DDBJ whole genome shotgun (WGS) entry which is preliminary data.</text>
</comment>
<organism evidence="1 2">
    <name type="scientific">Streptomyces mimosae</name>
    <dbReference type="NCBI Taxonomy" id="2586635"/>
    <lineage>
        <taxon>Bacteria</taxon>
        <taxon>Bacillati</taxon>
        <taxon>Actinomycetota</taxon>
        <taxon>Actinomycetes</taxon>
        <taxon>Kitasatosporales</taxon>
        <taxon>Streptomycetaceae</taxon>
        <taxon>Streptomyces</taxon>
    </lineage>
</organism>
<name>A0A5N6AAW8_9ACTN</name>
<gene>
    <name evidence="1" type="ORF">FH607_015480</name>
</gene>
<accession>A0A5N6AAW8</accession>
<proteinExistence type="predicted"/>
<evidence type="ECO:0000313" key="2">
    <source>
        <dbReference type="Proteomes" id="UP000314251"/>
    </source>
</evidence>
<sequence length="74" mass="8385">MVAVLVIVVLVLLVVLGVWIGIRLDGWRPPRLPRGRKHCPSCGNLWSTVVESDNRLNGYRECRACHYTWDPQGS</sequence>
<evidence type="ECO:0000313" key="1">
    <source>
        <dbReference type="EMBL" id="KAB8164638.1"/>
    </source>
</evidence>
<dbReference type="SUPFAM" id="SSF57783">
    <property type="entry name" value="Zinc beta-ribbon"/>
    <property type="match status" value="1"/>
</dbReference>
<dbReference type="Proteomes" id="UP000314251">
    <property type="component" value="Unassembled WGS sequence"/>
</dbReference>
<reference evidence="1" key="1">
    <citation type="submission" date="2019-10" db="EMBL/GenBank/DDBJ databases">
        <title>Nonomuraea sp. nov., isolated from Phyllanthus amarus.</title>
        <authorList>
            <person name="Klykleung N."/>
            <person name="Tanasupawat S."/>
        </authorList>
    </citation>
    <scope>NUCLEOTIDE SEQUENCE [LARGE SCALE GENOMIC DNA]</scope>
    <source>
        <strain evidence="1">3MP-10</strain>
    </source>
</reference>
<dbReference type="RefSeq" id="WP_139668847.1">
    <property type="nucleotide sequence ID" value="NZ_VDLY02000009.1"/>
</dbReference>
<keyword evidence="2" id="KW-1185">Reference proteome</keyword>
<protein>
    <submittedName>
        <fullName evidence="1">Uncharacterized protein</fullName>
    </submittedName>
</protein>
<dbReference type="AlphaFoldDB" id="A0A5N6AAW8"/>
<dbReference type="OrthoDB" id="4288630at2"/>
<dbReference type="EMBL" id="VDLY02000009">
    <property type="protein sequence ID" value="KAB8164638.1"/>
    <property type="molecule type" value="Genomic_DNA"/>
</dbReference>